<keyword evidence="4 6" id="KW-0472">Membrane</keyword>
<name>A0A814B059_9BILA</name>
<proteinExistence type="predicted"/>
<keyword evidence="3 6" id="KW-1133">Transmembrane helix</keyword>
<feature type="transmembrane region" description="Helical" evidence="6">
    <location>
        <begin position="28"/>
        <end position="48"/>
    </location>
</feature>
<dbReference type="InterPro" id="IPR017452">
    <property type="entry name" value="GPCR_Rhodpsn_7TM"/>
</dbReference>
<feature type="transmembrane region" description="Helical" evidence="6">
    <location>
        <begin position="299"/>
        <end position="319"/>
    </location>
</feature>
<dbReference type="Pfam" id="PF00001">
    <property type="entry name" value="7tm_1"/>
    <property type="match status" value="1"/>
</dbReference>
<dbReference type="EMBL" id="CAJOAZ010000263">
    <property type="protein sequence ID" value="CAF3595760.1"/>
    <property type="molecule type" value="Genomic_DNA"/>
</dbReference>
<evidence type="ECO:0000313" key="9">
    <source>
        <dbReference type="EMBL" id="CAF3595760.1"/>
    </source>
</evidence>
<evidence type="ECO:0000313" key="10">
    <source>
        <dbReference type="Proteomes" id="UP000663845"/>
    </source>
</evidence>
<protein>
    <recommendedName>
        <fullName evidence="7">G-protein coupled receptors family 1 profile domain-containing protein</fullName>
    </recommendedName>
</protein>
<comment type="caution">
    <text evidence="8">The sequence shown here is derived from an EMBL/GenBank/DDBJ whole genome shotgun (WGS) entry which is preliminary data.</text>
</comment>
<dbReference type="GO" id="GO:0016020">
    <property type="term" value="C:membrane"/>
    <property type="evidence" value="ECO:0007669"/>
    <property type="project" value="UniProtKB-SubCell"/>
</dbReference>
<evidence type="ECO:0000256" key="6">
    <source>
        <dbReference type="SAM" id="Phobius"/>
    </source>
</evidence>
<dbReference type="SUPFAM" id="SSF81321">
    <property type="entry name" value="Family A G protein-coupled receptor-like"/>
    <property type="match status" value="1"/>
</dbReference>
<feature type="transmembrane region" description="Helical" evidence="6">
    <location>
        <begin position="102"/>
        <end position="121"/>
    </location>
</feature>
<dbReference type="InterPro" id="IPR000276">
    <property type="entry name" value="GPCR_Rhodpsn"/>
</dbReference>
<evidence type="ECO:0000256" key="3">
    <source>
        <dbReference type="ARBA" id="ARBA00022989"/>
    </source>
</evidence>
<keyword evidence="2 6" id="KW-0812">Transmembrane</keyword>
<dbReference type="CDD" id="cd14978">
    <property type="entry name" value="7tmA_FMRFamide_R-like"/>
    <property type="match status" value="1"/>
</dbReference>
<feature type="transmembrane region" description="Helical" evidence="6">
    <location>
        <begin position="60"/>
        <end position="82"/>
    </location>
</feature>
<dbReference type="PANTHER" id="PTHR46641:SF25">
    <property type="entry name" value="CNMAMIDE RECEPTOR-RELATED"/>
    <property type="match status" value="1"/>
</dbReference>
<evidence type="ECO:0000256" key="4">
    <source>
        <dbReference type="ARBA" id="ARBA00023136"/>
    </source>
</evidence>
<dbReference type="PRINTS" id="PR00237">
    <property type="entry name" value="GPCRRHODOPSN"/>
</dbReference>
<gene>
    <name evidence="8" type="ORF">JYZ213_LOCUS11546</name>
    <name evidence="9" type="ORF">OXD698_LOCUS6153</name>
</gene>
<dbReference type="PANTHER" id="PTHR46641">
    <property type="entry name" value="FMRFAMIDE RECEPTOR-RELATED"/>
    <property type="match status" value="1"/>
</dbReference>
<feature type="region of interest" description="Disordered" evidence="5">
    <location>
        <begin position="534"/>
        <end position="561"/>
    </location>
</feature>
<evidence type="ECO:0000313" key="8">
    <source>
        <dbReference type="EMBL" id="CAF0919802.1"/>
    </source>
</evidence>
<dbReference type="InterPro" id="IPR052954">
    <property type="entry name" value="GPCR-Ligand_Int"/>
</dbReference>
<dbReference type="PROSITE" id="PS50262">
    <property type="entry name" value="G_PROTEIN_RECEP_F1_2"/>
    <property type="match status" value="1"/>
</dbReference>
<feature type="transmembrane region" description="Helical" evidence="6">
    <location>
        <begin position="192"/>
        <end position="214"/>
    </location>
</feature>
<sequence length="561" mass="64255">MNSTTITPTSDLISENRFVQFASRSEEFILPCLLLIGTTCNTLTFAVMRRGRMRHSSSCFYMATLAIADTFVLWIGCLNRWLELLDKQRPILACNMCCKLGTFAFFFFADCSVWITVAMTFERYIAVSQPLRASQLCTIKRARYMLLLVFTIFFLLNAHFLWTFHLSPTVLHCIPLNTQSLFIRYFTWIDSFKYSFCPFTLLITLNILIIKSLLNARNANKYLQQEISNENSSNHHTTNYSIAFSSTSTTNNNPNTLIKKKKYNLLRSSNPYQQQPQQQYTSTKTLACRRVNRRLTTMLLAVSFAFCICSMPISIMQLIDAIYSDVEQRSSTMNAGIAIGKIIAEISQYINHSSNFFLYAFTGRVFRHELRRLFSCHNFLFFSSSTSSQRLTKRAKKLMLLHGPSQGVHEHFYSNGKRHTRILVAPKRTSNLSDICTYRQSICSAYSSSEIPLTNQNHQLRHNSILMNDEQDDHYLTSYQRQSLGPRASSITQTTSVMFLDSPTTAVKHNNNNSELVSFVENMRNQQYDQTTPLLNSCSENTSSGKTTTKPYGLTDLTSNS</sequence>
<feature type="transmembrane region" description="Helical" evidence="6">
    <location>
        <begin position="142"/>
        <end position="162"/>
    </location>
</feature>
<evidence type="ECO:0000256" key="2">
    <source>
        <dbReference type="ARBA" id="ARBA00022692"/>
    </source>
</evidence>
<accession>A0A814B059</accession>
<evidence type="ECO:0000259" key="7">
    <source>
        <dbReference type="PROSITE" id="PS50262"/>
    </source>
</evidence>
<feature type="domain" description="G-protein coupled receptors family 1 profile" evidence="7">
    <location>
        <begin position="40"/>
        <end position="359"/>
    </location>
</feature>
<dbReference type="Proteomes" id="UP000663845">
    <property type="component" value="Unassembled WGS sequence"/>
</dbReference>
<organism evidence="8 10">
    <name type="scientific">Adineta steineri</name>
    <dbReference type="NCBI Taxonomy" id="433720"/>
    <lineage>
        <taxon>Eukaryota</taxon>
        <taxon>Metazoa</taxon>
        <taxon>Spiralia</taxon>
        <taxon>Gnathifera</taxon>
        <taxon>Rotifera</taxon>
        <taxon>Eurotatoria</taxon>
        <taxon>Bdelloidea</taxon>
        <taxon>Adinetida</taxon>
        <taxon>Adinetidae</taxon>
        <taxon>Adineta</taxon>
    </lineage>
</organism>
<dbReference type="EMBL" id="CAJNOG010000087">
    <property type="protein sequence ID" value="CAF0919802.1"/>
    <property type="molecule type" value="Genomic_DNA"/>
</dbReference>
<reference evidence="8" key="1">
    <citation type="submission" date="2021-02" db="EMBL/GenBank/DDBJ databases">
        <authorList>
            <person name="Nowell W R."/>
        </authorList>
    </citation>
    <scope>NUCLEOTIDE SEQUENCE</scope>
</reference>
<dbReference type="Proteomes" id="UP000663844">
    <property type="component" value="Unassembled WGS sequence"/>
</dbReference>
<evidence type="ECO:0000256" key="1">
    <source>
        <dbReference type="ARBA" id="ARBA00004370"/>
    </source>
</evidence>
<dbReference type="GO" id="GO:0004930">
    <property type="term" value="F:G protein-coupled receptor activity"/>
    <property type="evidence" value="ECO:0007669"/>
    <property type="project" value="InterPro"/>
</dbReference>
<dbReference type="AlphaFoldDB" id="A0A814B059"/>
<dbReference type="Gene3D" id="1.20.1070.10">
    <property type="entry name" value="Rhodopsin 7-helix transmembrane proteins"/>
    <property type="match status" value="1"/>
</dbReference>
<evidence type="ECO:0000256" key="5">
    <source>
        <dbReference type="SAM" id="MobiDB-lite"/>
    </source>
</evidence>
<comment type="subcellular location">
    <subcellularLocation>
        <location evidence="1">Membrane</location>
    </subcellularLocation>
</comment>